<comment type="caution">
    <text evidence="3">The sequence shown here is derived from an EMBL/GenBank/DDBJ whole genome shotgun (WGS) entry which is preliminary data.</text>
</comment>
<dbReference type="InterPro" id="IPR001387">
    <property type="entry name" value="Cro/C1-type_HTH"/>
</dbReference>
<keyword evidence="3" id="KW-0489">Methyltransferase</keyword>
<keyword evidence="1" id="KW-0238">DNA-binding</keyword>
<organism evidence="3 4">
    <name type="scientific">Eubacterium callanderi</name>
    <dbReference type="NCBI Taxonomy" id="53442"/>
    <lineage>
        <taxon>Bacteria</taxon>
        <taxon>Bacillati</taxon>
        <taxon>Bacillota</taxon>
        <taxon>Clostridia</taxon>
        <taxon>Eubacteriales</taxon>
        <taxon>Eubacteriaceae</taxon>
        <taxon>Eubacterium</taxon>
    </lineage>
</organism>
<protein>
    <submittedName>
        <fullName evidence="3">Methyltransferase domain-containing protein</fullName>
    </submittedName>
</protein>
<dbReference type="CDD" id="cd02440">
    <property type="entry name" value="AdoMet_MTases"/>
    <property type="match status" value="1"/>
</dbReference>
<dbReference type="PANTHER" id="PTHR46558:SF11">
    <property type="entry name" value="HTH-TYPE TRANSCRIPTIONAL REGULATOR XRE"/>
    <property type="match status" value="1"/>
</dbReference>
<dbReference type="PROSITE" id="PS50943">
    <property type="entry name" value="HTH_CROC1"/>
    <property type="match status" value="1"/>
</dbReference>
<dbReference type="SUPFAM" id="SSF47413">
    <property type="entry name" value="lambda repressor-like DNA-binding domains"/>
    <property type="match status" value="1"/>
</dbReference>
<dbReference type="RefSeq" id="WP_180493444.1">
    <property type="nucleotide sequence ID" value="NZ_JACCKS010000011.1"/>
</dbReference>
<dbReference type="Pfam" id="PF13847">
    <property type="entry name" value="Methyltransf_31"/>
    <property type="match status" value="1"/>
</dbReference>
<dbReference type="AlphaFoldDB" id="A0A853JPU7"/>
<keyword evidence="3" id="KW-0808">Transferase</keyword>
<dbReference type="EMBL" id="JACCKS010000011">
    <property type="protein sequence ID" value="NZA38594.1"/>
    <property type="molecule type" value="Genomic_DNA"/>
</dbReference>
<feature type="domain" description="HTH cro/C1-type" evidence="2">
    <location>
        <begin position="11"/>
        <end position="62"/>
    </location>
</feature>
<dbReference type="GO" id="GO:0008168">
    <property type="term" value="F:methyltransferase activity"/>
    <property type="evidence" value="ECO:0007669"/>
    <property type="project" value="UniProtKB-KW"/>
</dbReference>
<reference evidence="3 4" key="1">
    <citation type="submission" date="2020-07" db="EMBL/GenBank/DDBJ databases">
        <title>Organ Donor 1.</title>
        <authorList>
            <person name="Marsh A.J."/>
            <person name="Azcarate-Peril M.A."/>
        </authorList>
    </citation>
    <scope>NUCLEOTIDE SEQUENCE [LARGE SCALE GENOMIC DNA]</scope>
    <source>
        <strain evidence="3 4">AMC0717</strain>
    </source>
</reference>
<dbReference type="Gene3D" id="3.40.50.150">
    <property type="entry name" value="Vaccinia Virus protein VP39"/>
    <property type="match status" value="1"/>
</dbReference>
<sequence length="380" mass="43158">MKAIQLRIGTLRKQKGISQKMLAGAIGVTPQSVSKWETGAALPDIGLLPALAAFFEVSVDELLGLKSLPDDAYEPSGTGLSGYWSERMEYLKRTRSRLWNKDYFQFLIERVWKIKTPVRVLDCGCGYGAVGLQMLPLLPEGSSYTGIDLSEQLITEAENIYKKLGYPAKWIHGDFITYPFIEKYDLVICQCVLRHVDQPFTFLKKMKEAAQDGGLVIAMEPNRETECDSLYIDRLDYGALCSRNGLRKVWKTEFEHQGRDYAVAVRLPHMMKKIGLSHIESRMNDHVQFAFGDARGGEKLSEDLLEINEWNEPLSEADLKARTDYLINHGMTREEAIGFCQNQQKTGENVRMLRENLAYTQLPSMVITFGRKAETVKFGY</sequence>
<evidence type="ECO:0000256" key="1">
    <source>
        <dbReference type="ARBA" id="ARBA00023125"/>
    </source>
</evidence>
<dbReference type="CDD" id="cd00093">
    <property type="entry name" value="HTH_XRE"/>
    <property type="match status" value="1"/>
</dbReference>
<dbReference type="Gene3D" id="1.10.260.40">
    <property type="entry name" value="lambda repressor-like DNA-binding domains"/>
    <property type="match status" value="1"/>
</dbReference>
<name>A0A853JPU7_9FIRM</name>
<dbReference type="SUPFAM" id="SSF53335">
    <property type="entry name" value="S-adenosyl-L-methionine-dependent methyltransferases"/>
    <property type="match status" value="1"/>
</dbReference>
<proteinExistence type="predicted"/>
<evidence type="ECO:0000313" key="4">
    <source>
        <dbReference type="Proteomes" id="UP000586254"/>
    </source>
</evidence>
<dbReference type="PANTHER" id="PTHR46558">
    <property type="entry name" value="TRACRIPTIONAL REGULATORY PROTEIN-RELATED-RELATED"/>
    <property type="match status" value="1"/>
</dbReference>
<gene>
    <name evidence="3" type="ORF">H0N91_10740</name>
</gene>
<dbReference type="Gene3D" id="1.10.150.350">
    <property type="match status" value="1"/>
</dbReference>
<dbReference type="InterPro" id="IPR025714">
    <property type="entry name" value="Methyltranfer_dom"/>
</dbReference>
<dbReference type="InterPro" id="IPR010982">
    <property type="entry name" value="Lambda_DNA-bd_dom_sf"/>
</dbReference>
<dbReference type="GO" id="GO:0032259">
    <property type="term" value="P:methylation"/>
    <property type="evidence" value="ECO:0007669"/>
    <property type="project" value="UniProtKB-KW"/>
</dbReference>
<dbReference type="GO" id="GO:0003677">
    <property type="term" value="F:DNA binding"/>
    <property type="evidence" value="ECO:0007669"/>
    <property type="project" value="UniProtKB-KW"/>
</dbReference>
<dbReference type="SMART" id="SM00530">
    <property type="entry name" value="HTH_XRE"/>
    <property type="match status" value="1"/>
</dbReference>
<accession>A0A853JPU7</accession>
<dbReference type="Pfam" id="PF01381">
    <property type="entry name" value="HTH_3"/>
    <property type="match status" value="1"/>
</dbReference>
<dbReference type="InterPro" id="IPR029063">
    <property type="entry name" value="SAM-dependent_MTases_sf"/>
</dbReference>
<dbReference type="Proteomes" id="UP000586254">
    <property type="component" value="Unassembled WGS sequence"/>
</dbReference>
<evidence type="ECO:0000259" key="2">
    <source>
        <dbReference type="PROSITE" id="PS50943"/>
    </source>
</evidence>
<evidence type="ECO:0000313" key="3">
    <source>
        <dbReference type="EMBL" id="NZA38594.1"/>
    </source>
</evidence>